<dbReference type="InterPro" id="IPR017853">
    <property type="entry name" value="GH"/>
</dbReference>
<evidence type="ECO:0000256" key="3">
    <source>
        <dbReference type="ARBA" id="ARBA00012663"/>
    </source>
</evidence>
<evidence type="ECO:0000313" key="7">
    <source>
        <dbReference type="Proteomes" id="UP000278627"/>
    </source>
</evidence>
<dbReference type="PANTHER" id="PTHR21040:SF8">
    <property type="entry name" value="BCDNA.GH04120"/>
    <property type="match status" value="1"/>
</dbReference>
<dbReference type="Gene3D" id="3.20.20.80">
    <property type="entry name" value="Glycosidases"/>
    <property type="match status" value="1"/>
</dbReference>
<comment type="catalytic activity">
    <reaction evidence="1">
        <text>Hydrolysis of terminal non-reducing N-acetyl-D-hexosamine residues in N-acetyl-beta-D-hexosaminides.</text>
        <dbReference type="EC" id="3.2.1.52"/>
    </reaction>
</comment>
<dbReference type="Pfam" id="PF00728">
    <property type="entry name" value="Glyco_hydro_20"/>
    <property type="match status" value="1"/>
</dbReference>
<comment type="similarity">
    <text evidence="2">Belongs to the glycosyl hydrolase 20 family.</text>
</comment>
<reference evidence="6 7" key="2">
    <citation type="submission" date="2018-11" db="EMBL/GenBank/DDBJ databases">
        <authorList>
            <consortium name="Pathogen Informatics"/>
        </authorList>
    </citation>
    <scope>NUCLEOTIDE SEQUENCE [LARGE SCALE GENOMIC DNA]</scope>
</reference>
<dbReference type="GO" id="GO:0015929">
    <property type="term" value="F:hexosaminidase activity"/>
    <property type="evidence" value="ECO:0007669"/>
    <property type="project" value="InterPro"/>
</dbReference>
<dbReference type="SUPFAM" id="SSF51445">
    <property type="entry name" value="(Trans)glycosidases"/>
    <property type="match status" value="1"/>
</dbReference>
<dbReference type="AlphaFoldDB" id="A0A0N4TS66"/>
<reference evidence="8" key="1">
    <citation type="submission" date="2017-02" db="UniProtKB">
        <authorList>
            <consortium name="WormBaseParasite"/>
        </authorList>
    </citation>
    <scope>IDENTIFICATION</scope>
</reference>
<dbReference type="STRING" id="6280.A0A0N4TS66"/>
<dbReference type="InterPro" id="IPR015883">
    <property type="entry name" value="Glyco_hydro_20_cat"/>
</dbReference>
<dbReference type="CDD" id="cd06565">
    <property type="entry name" value="GH20_GcnA-like"/>
    <property type="match status" value="1"/>
</dbReference>
<accession>A0A0N4TS66</accession>
<dbReference type="Proteomes" id="UP000278627">
    <property type="component" value="Unassembled WGS sequence"/>
</dbReference>
<evidence type="ECO:0000259" key="5">
    <source>
        <dbReference type="Pfam" id="PF00728"/>
    </source>
</evidence>
<evidence type="ECO:0000256" key="1">
    <source>
        <dbReference type="ARBA" id="ARBA00001231"/>
    </source>
</evidence>
<proteinExistence type="inferred from homology"/>
<gene>
    <name evidence="6" type="ORF">BPAG_LOCUS11489</name>
</gene>
<evidence type="ECO:0000313" key="8">
    <source>
        <dbReference type="WBParaSite" id="BPAG_0001152701-mRNA-1"/>
    </source>
</evidence>
<dbReference type="PANTHER" id="PTHR21040">
    <property type="entry name" value="BCDNA.GH04120"/>
    <property type="match status" value="1"/>
</dbReference>
<feature type="domain" description="Glycoside hydrolase family 20 catalytic" evidence="5">
    <location>
        <begin position="145"/>
        <end position="299"/>
    </location>
</feature>
<evidence type="ECO:0000256" key="4">
    <source>
        <dbReference type="ARBA" id="ARBA00022801"/>
    </source>
</evidence>
<dbReference type="EMBL" id="UZAD01013233">
    <property type="protein sequence ID" value="VDN92675.1"/>
    <property type="molecule type" value="Genomic_DNA"/>
</dbReference>
<evidence type="ECO:0000256" key="2">
    <source>
        <dbReference type="ARBA" id="ARBA00006285"/>
    </source>
</evidence>
<dbReference type="EC" id="3.2.1.52" evidence="3"/>
<protein>
    <recommendedName>
        <fullName evidence="3">beta-N-acetylhexosaminidase</fullName>
        <ecNumber evidence="3">3.2.1.52</ecNumber>
    </recommendedName>
</protein>
<organism evidence="8">
    <name type="scientific">Brugia pahangi</name>
    <name type="common">Filarial nematode worm</name>
    <dbReference type="NCBI Taxonomy" id="6280"/>
    <lineage>
        <taxon>Eukaryota</taxon>
        <taxon>Metazoa</taxon>
        <taxon>Ecdysozoa</taxon>
        <taxon>Nematoda</taxon>
        <taxon>Chromadorea</taxon>
        <taxon>Rhabditida</taxon>
        <taxon>Spirurina</taxon>
        <taxon>Spiruromorpha</taxon>
        <taxon>Filarioidea</taxon>
        <taxon>Onchocercidae</taxon>
        <taxon>Brugia</taxon>
    </lineage>
</organism>
<sequence>MLRRSVRRFALSISLLTVIYTATILIMDYQASFFFRKDGSRMQRNVSRKAQSGAKVNGVKRDSLESMQGIVVDGDRVFQKVLHRPSSSQNYFIAPNRIFHLDLKGAAPKMGYLLKLVPFIKQIGATGIMIEYEDMFPFTGKLSGIKAGNAYTLDELRRFLRAIQTHNLDIIPLVQTVGHLEYILKYPNFSKYREEERYPQVICLTDEGAVDLVQEALRQILNLHKDFAMKYFHIGADEVFQIGRCEKDRSYMVSNNVDTEFLLLRHIARISKFVKAQVPNKKVNVLIWHDMLVNLQAQNVLKHGLSNLVEPVVWNYMENLDDQLLPDFWQRLSSMFSYVWGASAYKVEFWKMQSADGPDQYASNVQHYLNNHISWLKQMNEHHSKFKQFRGIIVTGWQRFDHFAIICEVIPVGLLSAAVNMAVLKNGQYDFEVMRSVSQSLKCSSVLYFDKNSSPFIPQCSFPGIGLSLISASRAVCICVMNKTHLQYFVGVHVFHAVQTLHSTINSVEEQVFNDYQVRGWIARFNEKHLYTQAWYLDQVLYKVKSFLREMEVCEQNIKTEMQTVFYNDTVAEFVYVYVKPTLKRLEELSQRIDKLSELRIFPRRPFAVQEF</sequence>
<dbReference type="InterPro" id="IPR038901">
    <property type="entry name" value="HEXDC-like"/>
</dbReference>
<keyword evidence="4" id="KW-0378">Hydrolase</keyword>
<name>A0A0N4TS66_BRUPA</name>
<keyword evidence="7" id="KW-1185">Reference proteome</keyword>
<dbReference type="WBParaSite" id="BPAG_0001152701-mRNA-1">
    <property type="protein sequence ID" value="BPAG_0001152701-mRNA-1"/>
    <property type="gene ID" value="BPAG_0001152701"/>
</dbReference>
<evidence type="ECO:0000313" key="6">
    <source>
        <dbReference type="EMBL" id="VDN92675.1"/>
    </source>
</evidence>